<dbReference type="HOGENOM" id="CLU_2323971_0_0_1"/>
<dbReference type="EnsemblPlants" id="AET00221">
    <property type="protein sequence ID" value="AET00221"/>
    <property type="gene ID" value="MTR_5g089650"/>
</dbReference>
<evidence type="ECO:0000313" key="2">
    <source>
        <dbReference type="EnsemblPlants" id="AET00221"/>
    </source>
</evidence>
<evidence type="ECO:0000313" key="3">
    <source>
        <dbReference type="Proteomes" id="UP000002051"/>
    </source>
</evidence>
<dbReference type="EMBL" id="CM001221">
    <property type="protein sequence ID" value="AET00221.1"/>
    <property type="molecule type" value="Genomic_DNA"/>
</dbReference>
<gene>
    <name evidence="1" type="ordered locus">MTR_5g089650</name>
</gene>
<reference evidence="1 3" key="1">
    <citation type="journal article" date="2011" name="Nature">
        <title>The Medicago genome provides insight into the evolution of rhizobial symbioses.</title>
        <authorList>
            <person name="Young N.D."/>
            <person name="Debelle F."/>
            <person name="Oldroyd G.E."/>
            <person name="Geurts R."/>
            <person name="Cannon S.B."/>
            <person name="Udvardi M.K."/>
            <person name="Benedito V.A."/>
            <person name="Mayer K.F."/>
            <person name="Gouzy J."/>
            <person name="Schoof H."/>
            <person name="Van de Peer Y."/>
            <person name="Proost S."/>
            <person name="Cook D.R."/>
            <person name="Meyers B.C."/>
            <person name="Spannagl M."/>
            <person name="Cheung F."/>
            <person name="De Mita S."/>
            <person name="Krishnakumar V."/>
            <person name="Gundlach H."/>
            <person name="Zhou S."/>
            <person name="Mudge J."/>
            <person name="Bharti A.K."/>
            <person name="Murray J.D."/>
            <person name="Naoumkina M.A."/>
            <person name="Rosen B."/>
            <person name="Silverstein K.A."/>
            <person name="Tang H."/>
            <person name="Rombauts S."/>
            <person name="Zhao P.X."/>
            <person name="Zhou P."/>
            <person name="Barbe V."/>
            <person name="Bardou P."/>
            <person name="Bechner M."/>
            <person name="Bellec A."/>
            <person name="Berger A."/>
            <person name="Berges H."/>
            <person name="Bidwell S."/>
            <person name="Bisseling T."/>
            <person name="Choisne N."/>
            <person name="Couloux A."/>
            <person name="Denny R."/>
            <person name="Deshpande S."/>
            <person name="Dai X."/>
            <person name="Doyle J.J."/>
            <person name="Dudez A.M."/>
            <person name="Farmer A.D."/>
            <person name="Fouteau S."/>
            <person name="Franken C."/>
            <person name="Gibelin C."/>
            <person name="Gish J."/>
            <person name="Goldstein S."/>
            <person name="Gonzalez A.J."/>
            <person name="Green P.J."/>
            <person name="Hallab A."/>
            <person name="Hartog M."/>
            <person name="Hua A."/>
            <person name="Humphray S.J."/>
            <person name="Jeong D.H."/>
            <person name="Jing Y."/>
            <person name="Jocker A."/>
            <person name="Kenton S.M."/>
            <person name="Kim D.J."/>
            <person name="Klee K."/>
            <person name="Lai H."/>
            <person name="Lang C."/>
            <person name="Lin S."/>
            <person name="Macmil S.L."/>
            <person name="Magdelenat G."/>
            <person name="Matthews L."/>
            <person name="McCorrison J."/>
            <person name="Monaghan E.L."/>
            <person name="Mun J.H."/>
            <person name="Najar F.Z."/>
            <person name="Nicholson C."/>
            <person name="Noirot C."/>
            <person name="O'Bleness M."/>
            <person name="Paule C.R."/>
            <person name="Poulain J."/>
            <person name="Prion F."/>
            <person name="Qin B."/>
            <person name="Qu C."/>
            <person name="Retzel E.F."/>
            <person name="Riddle C."/>
            <person name="Sallet E."/>
            <person name="Samain S."/>
            <person name="Samson N."/>
            <person name="Sanders I."/>
            <person name="Saurat O."/>
            <person name="Scarpelli C."/>
            <person name="Schiex T."/>
            <person name="Segurens B."/>
            <person name="Severin A.J."/>
            <person name="Sherrier D.J."/>
            <person name="Shi R."/>
            <person name="Sims S."/>
            <person name="Singer S.R."/>
            <person name="Sinharoy S."/>
            <person name="Sterck L."/>
            <person name="Viollet A."/>
            <person name="Wang B.B."/>
            <person name="Wang K."/>
            <person name="Wang M."/>
            <person name="Wang X."/>
            <person name="Warfsmann J."/>
            <person name="Weissenbach J."/>
            <person name="White D.D."/>
            <person name="White J.D."/>
            <person name="Wiley G.B."/>
            <person name="Wincker P."/>
            <person name="Xing Y."/>
            <person name="Yang L."/>
            <person name="Yao Z."/>
            <person name="Ying F."/>
            <person name="Zhai J."/>
            <person name="Zhou L."/>
            <person name="Zuber A."/>
            <person name="Denarie J."/>
            <person name="Dixon R.A."/>
            <person name="May G.D."/>
            <person name="Schwartz D.C."/>
            <person name="Rogers J."/>
            <person name="Quetier F."/>
            <person name="Town C.D."/>
            <person name="Roe B.A."/>
        </authorList>
    </citation>
    <scope>NUCLEOTIDE SEQUENCE [LARGE SCALE GENOMIC DNA]</scope>
    <source>
        <strain evidence="1">A17</strain>
        <strain evidence="2 3">cv. Jemalong A17</strain>
    </source>
</reference>
<protein>
    <submittedName>
        <fullName evidence="1 2">Uncharacterized protein</fullName>
    </submittedName>
</protein>
<reference evidence="1 3" key="2">
    <citation type="journal article" date="2014" name="BMC Genomics">
        <title>An improved genome release (version Mt4.0) for the model legume Medicago truncatula.</title>
        <authorList>
            <person name="Tang H."/>
            <person name="Krishnakumar V."/>
            <person name="Bidwell S."/>
            <person name="Rosen B."/>
            <person name="Chan A."/>
            <person name="Zhou S."/>
            <person name="Gentzbittel L."/>
            <person name="Childs K.L."/>
            <person name="Yandell M."/>
            <person name="Gundlach H."/>
            <person name="Mayer K.F."/>
            <person name="Schwartz D.C."/>
            <person name="Town C.D."/>
        </authorList>
    </citation>
    <scope>GENOME REANNOTATION</scope>
    <source>
        <strain evidence="2 3">cv. Jemalong A17</strain>
    </source>
</reference>
<keyword evidence="3" id="KW-1185">Reference proteome</keyword>
<proteinExistence type="predicted"/>
<name>G7K349_MEDTR</name>
<evidence type="ECO:0000313" key="1">
    <source>
        <dbReference type="EMBL" id="AET00221.1"/>
    </source>
</evidence>
<sequence length="99" mass="11077">MGLSMGSGWVPIFPLPIPYPCFEIGKNPNSYLNPVKTGKTCQNEFGWGGYPRARILLSCLLVNAKFFEDSLSVGQFRDPAYNHIVELELFLEVEHGLVT</sequence>
<dbReference type="PaxDb" id="3880-AET00221"/>
<accession>G7K349</accession>
<organism evidence="1 3">
    <name type="scientific">Medicago truncatula</name>
    <name type="common">Barrel medic</name>
    <name type="synonym">Medicago tribuloides</name>
    <dbReference type="NCBI Taxonomy" id="3880"/>
    <lineage>
        <taxon>Eukaryota</taxon>
        <taxon>Viridiplantae</taxon>
        <taxon>Streptophyta</taxon>
        <taxon>Embryophyta</taxon>
        <taxon>Tracheophyta</taxon>
        <taxon>Spermatophyta</taxon>
        <taxon>Magnoliopsida</taxon>
        <taxon>eudicotyledons</taxon>
        <taxon>Gunneridae</taxon>
        <taxon>Pentapetalae</taxon>
        <taxon>rosids</taxon>
        <taxon>fabids</taxon>
        <taxon>Fabales</taxon>
        <taxon>Fabaceae</taxon>
        <taxon>Papilionoideae</taxon>
        <taxon>50 kb inversion clade</taxon>
        <taxon>NPAAA clade</taxon>
        <taxon>Hologalegina</taxon>
        <taxon>IRL clade</taxon>
        <taxon>Trifolieae</taxon>
        <taxon>Medicago</taxon>
    </lineage>
</organism>
<reference evidence="2" key="3">
    <citation type="submission" date="2015-04" db="UniProtKB">
        <authorList>
            <consortium name="EnsemblPlants"/>
        </authorList>
    </citation>
    <scope>IDENTIFICATION</scope>
    <source>
        <strain evidence="2">cv. Jemalong A17</strain>
    </source>
</reference>
<dbReference type="AlphaFoldDB" id="G7K349"/>
<dbReference type="Proteomes" id="UP000002051">
    <property type="component" value="Chromosome 5"/>
</dbReference>